<dbReference type="EMBL" id="BQKI01000074">
    <property type="protein sequence ID" value="GJN19710.1"/>
    <property type="molecule type" value="Genomic_DNA"/>
</dbReference>
<evidence type="ECO:0000259" key="1">
    <source>
        <dbReference type="Pfam" id="PF23156"/>
    </source>
</evidence>
<gene>
    <name evidence="2" type="primary">gb07012</name>
    <name evidence="2" type="ORF">PR202_gb07012</name>
</gene>
<organism evidence="2 3">
    <name type="scientific">Eleusine coracana subsp. coracana</name>
    <dbReference type="NCBI Taxonomy" id="191504"/>
    <lineage>
        <taxon>Eukaryota</taxon>
        <taxon>Viridiplantae</taxon>
        <taxon>Streptophyta</taxon>
        <taxon>Embryophyta</taxon>
        <taxon>Tracheophyta</taxon>
        <taxon>Spermatophyta</taxon>
        <taxon>Magnoliopsida</taxon>
        <taxon>Liliopsida</taxon>
        <taxon>Poales</taxon>
        <taxon>Poaceae</taxon>
        <taxon>PACMAD clade</taxon>
        <taxon>Chloridoideae</taxon>
        <taxon>Cynodonteae</taxon>
        <taxon>Eleusininae</taxon>
        <taxon>Eleusine</taxon>
    </lineage>
</organism>
<dbReference type="Proteomes" id="UP001054889">
    <property type="component" value="Unassembled WGS sequence"/>
</dbReference>
<comment type="caution">
    <text evidence="2">The sequence shown here is derived from an EMBL/GenBank/DDBJ whole genome shotgun (WGS) entry which is preliminary data.</text>
</comment>
<reference evidence="2" key="1">
    <citation type="journal article" date="2018" name="DNA Res.">
        <title>Multiple hybrid de novo genome assembly of finger millet, an orphan allotetraploid crop.</title>
        <authorList>
            <person name="Hatakeyama M."/>
            <person name="Aluri S."/>
            <person name="Balachadran M.T."/>
            <person name="Sivarajan S.R."/>
            <person name="Patrignani A."/>
            <person name="Gruter S."/>
            <person name="Poveda L."/>
            <person name="Shimizu-Inatsugi R."/>
            <person name="Baeten J."/>
            <person name="Francoijs K.J."/>
            <person name="Nataraja K.N."/>
            <person name="Reddy Y.A.N."/>
            <person name="Phadnis S."/>
            <person name="Ravikumar R.L."/>
            <person name="Schlapbach R."/>
            <person name="Sreeman S.M."/>
            <person name="Shimizu K.K."/>
        </authorList>
    </citation>
    <scope>NUCLEOTIDE SEQUENCE</scope>
</reference>
<accession>A0AAV5EB65</accession>
<feature type="domain" description="DUF7054" evidence="1">
    <location>
        <begin position="33"/>
        <end position="113"/>
    </location>
</feature>
<sequence length="258" mass="27619">MAVAVPSTLPMKLRKVESRGKAAAGFGSGAGRSRVLVTVTVLGSAGPLRFLVDEGETVAGLIRAALRCYAREGRMPLLGADPADFLLYTANGGSDALKADERISFNGCRSFLLWQKATRKDAAEESEPLATASPARKGSGGWKGLNKFLSFSFKANSSLRSFSTGEQDNWTRRAPRNGRAELFHGDPSSAFSVHASMVHVLSTFVHNLAFEKTISAILNKLAEARWTSRISPDVRHGCGLQGSGDCSSIVFSQIRSVI</sequence>
<dbReference type="InterPro" id="IPR055482">
    <property type="entry name" value="DUF7054"/>
</dbReference>
<dbReference type="PANTHER" id="PTHR33270:SF18">
    <property type="entry name" value="OS02G0324700 PROTEIN"/>
    <property type="match status" value="1"/>
</dbReference>
<name>A0AAV5EB65_ELECO</name>
<evidence type="ECO:0000313" key="3">
    <source>
        <dbReference type="Proteomes" id="UP001054889"/>
    </source>
</evidence>
<proteinExistence type="predicted"/>
<dbReference type="PANTHER" id="PTHR33270">
    <property type="entry name" value="BNAC05G50380D PROTEIN"/>
    <property type="match status" value="1"/>
</dbReference>
<dbReference type="Pfam" id="PF23156">
    <property type="entry name" value="DUF7054"/>
    <property type="match status" value="1"/>
</dbReference>
<dbReference type="InterPro" id="IPR040358">
    <property type="entry name" value="At4g22758-like"/>
</dbReference>
<protein>
    <recommendedName>
        <fullName evidence="1">DUF7054 domain-containing protein</fullName>
    </recommendedName>
</protein>
<reference evidence="2" key="2">
    <citation type="submission" date="2021-12" db="EMBL/GenBank/DDBJ databases">
        <title>Resequencing data analysis of finger millet.</title>
        <authorList>
            <person name="Hatakeyama M."/>
            <person name="Aluri S."/>
            <person name="Balachadran M.T."/>
            <person name="Sivarajan S.R."/>
            <person name="Poveda L."/>
            <person name="Shimizu-Inatsugi R."/>
            <person name="Schlapbach R."/>
            <person name="Sreeman S.M."/>
            <person name="Shimizu K.K."/>
        </authorList>
    </citation>
    <scope>NUCLEOTIDE SEQUENCE</scope>
</reference>
<evidence type="ECO:0000313" key="2">
    <source>
        <dbReference type="EMBL" id="GJN19710.1"/>
    </source>
</evidence>
<dbReference type="AlphaFoldDB" id="A0AAV5EB65"/>
<keyword evidence="3" id="KW-1185">Reference proteome</keyword>